<evidence type="ECO:0000256" key="9">
    <source>
        <dbReference type="ARBA" id="ARBA00022989"/>
    </source>
</evidence>
<protein>
    <recommendedName>
        <fullName evidence="18">Lysophospholipid acyltransferase 5</fullName>
        <ecNumber evidence="16">2.3.1.23</ecNumber>
        <ecNumber evidence="17">2.3.1.n6</ecNumber>
    </recommendedName>
</protein>
<evidence type="ECO:0000313" key="23">
    <source>
        <dbReference type="Proteomes" id="UP001652621"/>
    </source>
</evidence>
<dbReference type="PANTHER" id="PTHR13906">
    <property type="entry name" value="PORCUPINE"/>
    <property type="match status" value="1"/>
</dbReference>
<organism evidence="21">
    <name type="scientific">Musca domestica</name>
    <name type="common">House fly</name>
    <dbReference type="NCBI Taxonomy" id="7370"/>
    <lineage>
        <taxon>Eukaryota</taxon>
        <taxon>Metazoa</taxon>
        <taxon>Ecdysozoa</taxon>
        <taxon>Arthropoda</taxon>
        <taxon>Hexapoda</taxon>
        <taxon>Insecta</taxon>
        <taxon>Pterygota</taxon>
        <taxon>Neoptera</taxon>
        <taxon>Endopterygota</taxon>
        <taxon>Diptera</taxon>
        <taxon>Brachycera</taxon>
        <taxon>Muscomorpha</taxon>
        <taxon>Muscoidea</taxon>
        <taxon>Muscidae</taxon>
        <taxon>Musca</taxon>
    </lineage>
</organism>
<dbReference type="Pfam" id="PF03062">
    <property type="entry name" value="MBOAT"/>
    <property type="match status" value="1"/>
</dbReference>
<evidence type="ECO:0000256" key="1">
    <source>
        <dbReference type="ARBA" id="ARBA00004141"/>
    </source>
</evidence>
<evidence type="ECO:0000256" key="2">
    <source>
        <dbReference type="ARBA" id="ARBA00004240"/>
    </source>
</evidence>
<dbReference type="RefSeq" id="XP_058980213.1">
    <property type="nucleotide sequence ID" value="XM_059124230.1"/>
</dbReference>
<keyword evidence="8" id="KW-0256">Endoplasmic reticulum</keyword>
<keyword evidence="23" id="KW-1185">Reference proteome</keyword>
<comment type="similarity">
    <text evidence="4">Belongs to the membrane-bound acyltransferase family.</text>
</comment>
<evidence type="ECO:0000256" key="14">
    <source>
        <dbReference type="ARBA" id="ARBA00023315"/>
    </source>
</evidence>
<evidence type="ECO:0000256" key="4">
    <source>
        <dbReference type="ARBA" id="ARBA00010323"/>
    </source>
</evidence>
<evidence type="ECO:0000313" key="24">
    <source>
        <dbReference type="RefSeq" id="XP_005180676.1"/>
    </source>
</evidence>
<evidence type="ECO:0000256" key="6">
    <source>
        <dbReference type="ARBA" id="ARBA00022679"/>
    </source>
</evidence>
<keyword evidence="12" id="KW-0594">Phospholipid biosynthesis</keyword>
<dbReference type="PANTHER" id="PTHR13906:SF14">
    <property type="entry name" value="LYSOPHOSPHOLIPID ACYLTRANSFERASE 5"/>
    <property type="match status" value="1"/>
</dbReference>
<dbReference type="RefSeq" id="XP_011291312.1">
    <property type="nucleotide sequence ID" value="XM_011293010.2"/>
</dbReference>
<dbReference type="EC" id="2.3.1.23" evidence="16"/>
<sequence length="511" mass="58989">MTIEASGGGGGGGIIANLSDKIGAPEAAIRLLLTLLAGYPIALIYRFLIQPQSSKPVHHIFFSLCGFGLCFFNYGLNTYHSLVCIWITYLLVRLLRNSPTQLVGVNFIFHMIYLLTGYYFTESNEYDILWTTPHCVLTLRLIGFAFDVADGVKPREKLSKDQLECNLEKVPSLLELMAYAYFPGSFLIGPQFPYRRYQRFINGEFMQYKGYVRTGLIRLCLGLVYLLIRQVGAMMLPDNYFLTDAYRNQAYLWRLIYLGLWGKFSLYKYISCWLLAEGALMCLGFTYNGKQADGNDDWYGCSNVKLYLLETGNTMEHYVKSFNVNTNQWVASYVYKRLKFLNNREISYGAALGFLAVWHGFHSGYYMSFFIEYMIVTTEKQVEDLYKKDIVPNYGGLVNSMPFKLLKFIALKSYNLIYMGWCLTPFIFLSFDRWLEVFKAVNYFGFIYVAMWFIFFKVYKKIKSAQRRKANERVPSRATDLSPTMNESQSKDSGSKATDLSPNMQDNKKDN</sequence>
<dbReference type="KEGG" id="mde:101889232"/>
<proteinExistence type="evidence at transcript level"/>
<dbReference type="GO" id="GO:0030258">
    <property type="term" value="P:lipid modification"/>
    <property type="evidence" value="ECO:0007669"/>
    <property type="project" value="TreeGrafter"/>
</dbReference>
<gene>
    <name evidence="24 25 26 27" type="primary">LOC101889232</name>
    <name evidence="22" type="synonym">101889232</name>
</gene>
<evidence type="ECO:0000313" key="26">
    <source>
        <dbReference type="RefSeq" id="XP_058980212.1"/>
    </source>
</evidence>
<evidence type="ECO:0000256" key="8">
    <source>
        <dbReference type="ARBA" id="ARBA00022824"/>
    </source>
</evidence>
<comment type="pathway">
    <text evidence="15">Phospholipid metabolism.</text>
</comment>
<feature type="compositionally biased region" description="Polar residues" evidence="19">
    <location>
        <begin position="479"/>
        <end position="488"/>
    </location>
</feature>
<keyword evidence="5" id="KW-0444">Lipid biosynthesis</keyword>
<dbReference type="EnsemblMetazoa" id="MDOA003462-RA">
    <property type="protein sequence ID" value="MDOA003462-PA"/>
    <property type="gene ID" value="MDOA003462"/>
</dbReference>
<evidence type="ECO:0000256" key="19">
    <source>
        <dbReference type="SAM" id="MobiDB-lite"/>
    </source>
</evidence>
<dbReference type="GO" id="GO:0006656">
    <property type="term" value="P:phosphatidylcholine biosynthetic process"/>
    <property type="evidence" value="ECO:0007669"/>
    <property type="project" value="TreeGrafter"/>
</dbReference>
<dbReference type="AlphaFoldDB" id="T1PGH2"/>
<dbReference type="GeneID" id="101889232"/>
<feature type="region of interest" description="Disordered" evidence="19">
    <location>
        <begin position="469"/>
        <end position="511"/>
    </location>
</feature>
<evidence type="ECO:0000256" key="16">
    <source>
        <dbReference type="ARBA" id="ARBA00026120"/>
    </source>
</evidence>
<keyword evidence="14 21" id="KW-0012">Acyltransferase</keyword>
<keyword evidence="13" id="KW-1208">Phospholipid metabolism</keyword>
<keyword evidence="6 21" id="KW-0808">Transferase</keyword>
<dbReference type="eggNOG" id="KOG2705">
    <property type="taxonomic scope" value="Eukaryota"/>
</dbReference>
<reference evidence="22" key="2">
    <citation type="submission" date="2020-05" db="UniProtKB">
        <authorList>
            <consortium name="EnsemblMetazoa"/>
        </authorList>
    </citation>
    <scope>IDENTIFICATION</scope>
    <source>
        <strain evidence="22">Aabys</strain>
    </source>
</reference>
<comment type="subcellular location">
    <subcellularLocation>
        <location evidence="2">Endoplasmic reticulum</location>
    </subcellularLocation>
    <subcellularLocation>
        <location evidence="1">Membrane</location>
        <topology evidence="1">Multi-pass membrane protein</topology>
    </subcellularLocation>
</comment>
<dbReference type="InterPro" id="IPR004299">
    <property type="entry name" value="MBOAT_fam"/>
</dbReference>
<keyword evidence="7 20" id="KW-0812">Transmembrane</keyword>
<evidence type="ECO:0000313" key="25">
    <source>
        <dbReference type="RefSeq" id="XP_011291312.1"/>
    </source>
</evidence>
<dbReference type="Proteomes" id="UP001652621">
    <property type="component" value="Unplaced"/>
</dbReference>
<dbReference type="GO" id="GO:0047184">
    <property type="term" value="F:1-acylglycerophosphocholine O-acyltransferase activity"/>
    <property type="evidence" value="ECO:0007669"/>
    <property type="project" value="UniProtKB-EC"/>
</dbReference>
<evidence type="ECO:0000256" key="13">
    <source>
        <dbReference type="ARBA" id="ARBA00023264"/>
    </source>
</evidence>
<evidence type="ECO:0000256" key="12">
    <source>
        <dbReference type="ARBA" id="ARBA00023209"/>
    </source>
</evidence>
<evidence type="ECO:0000256" key="18">
    <source>
        <dbReference type="ARBA" id="ARBA00039721"/>
    </source>
</evidence>
<evidence type="ECO:0000256" key="5">
    <source>
        <dbReference type="ARBA" id="ARBA00022516"/>
    </source>
</evidence>
<dbReference type="STRING" id="7370.T1PGH2"/>
<dbReference type="GO" id="GO:0005783">
    <property type="term" value="C:endoplasmic reticulum"/>
    <property type="evidence" value="ECO:0007669"/>
    <property type="project" value="UniProtKB-SubCell"/>
</dbReference>
<evidence type="ECO:0000313" key="22">
    <source>
        <dbReference type="EnsemblMetazoa" id="MDOA003462-PA"/>
    </source>
</evidence>
<evidence type="ECO:0000256" key="17">
    <source>
        <dbReference type="ARBA" id="ARBA00038923"/>
    </source>
</evidence>
<dbReference type="EMBL" id="KA647794">
    <property type="protein sequence ID" value="AFP62423.1"/>
    <property type="molecule type" value="mRNA"/>
</dbReference>
<evidence type="ECO:0000313" key="27">
    <source>
        <dbReference type="RefSeq" id="XP_058980213.1"/>
    </source>
</evidence>
<dbReference type="GO" id="GO:0016020">
    <property type="term" value="C:membrane"/>
    <property type="evidence" value="ECO:0007669"/>
    <property type="project" value="UniProtKB-SubCell"/>
</dbReference>
<evidence type="ECO:0000256" key="7">
    <source>
        <dbReference type="ARBA" id="ARBA00022692"/>
    </source>
</evidence>
<accession>T1PGH2</accession>
<evidence type="ECO:0000256" key="3">
    <source>
        <dbReference type="ARBA" id="ARBA00005074"/>
    </source>
</evidence>
<dbReference type="VEuPathDB" id="VectorBase:MDOA003462"/>
<feature type="transmembrane region" description="Helical" evidence="20">
    <location>
        <begin position="102"/>
        <end position="120"/>
    </location>
</feature>
<keyword evidence="11 20" id="KW-0472">Membrane</keyword>
<evidence type="ECO:0000256" key="20">
    <source>
        <dbReference type="SAM" id="Phobius"/>
    </source>
</evidence>
<dbReference type="RefSeq" id="XP_005180676.1">
    <property type="nucleotide sequence ID" value="XM_005180619.3"/>
</dbReference>
<name>T1PGH2_MUSDO</name>
<evidence type="ECO:0000313" key="21">
    <source>
        <dbReference type="EMBL" id="AFP62423.1"/>
    </source>
</evidence>
<dbReference type="VEuPathDB" id="VectorBase:MDOMA2_000905"/>
<evidence type="ECO:0000256" key="11">
    <source>
        <dbReference type="ARBA" id="ARBA00023136"/>
    </source>
</evidence>
<feature type="compositionally biased region" description="Polar residues" evidence="19">
    <location>
        <begin position="495"/>
        <end position="505"/>
    </location>
</feature>
<feature type="transmembrane region" description="Helical" evidence="20">
    <location>
        <begin position="57"/>
        <end position="74"/>
    </location>
</feature>
<dbReference type="GO" id="GO:0071617">
    <property type="term" value="F:lysophospholipid acyltransferase activity"/>
    <property type="evidence" value="ECO:0007669"/>
    <property type="project" value="TreeGrafter"/>
</dbReference>
<keyword evidence="9 20" id="KW-1133">Transmembrane helix</keyword>
<evidence type="ECO:0000256" key="15">
    <source>
        <dbReference type="ARBA" id="ARBA00025707"/>
    </source>
</evidence>
<feature type="transmembrane region" description="Helical" evidence="20">
    <location>
        <begin position="27"/>
        <end position="45"/>
    </location>
</feature>
<dbReference type="OrthoDB" id="5974730at2759"/>
<reference evidence="26 27" key="3">
    <citation type="submission" date="2025-05" db="UniProtKB">
        <authorList>
            <consortium name="RefSeq"/>
        </authorList>
    </citation>
    <scope>IDENTIFICATION</scope>
    <source>
        <strain evidence="24 25">Aabys</strain>
        <tissue evidence="26 27">Whole body</tissue>
    </source>
</reference>
<dbReference type="EC" id="2.3.1.n6" evidence="17"/>
<feature type="transmembrane region" description="Helical" evidence="20">
    <location>
        <begin position="215"/>
        <end position="236"/>
    </location>
</feature>
<feature type="transmembrane region" description="Helical" evidence="20">
    <location>
        <begin position="409"/>
        <end position="428"/>
    </location>
</feature>
<comment type="pathway">
    <text evidence="3">Lipid metabolism; phospholipid metabolism.</text>
</comment>
<reference evidence="21" key="1">
    <citation type="submission" date="2012-08" db="EMBL/GenBank/DDBJ databases">
        <title>Transcriptome of adult Musca domestica launches a platform for comparative house fly gene expression and characterization of differential gene expression among resistant and susceptible house flies.</title>
        <authorList>
            <person name="Liu N."/>
            <person name="Zhang L."/>
            <person name="Li M."/>
            <person name="Reid W."/>
        </authorList>
    </citation>
    <scope>NUCLEOTIDE SEQUENCE</scope>
    <source>
        <strain evidence="21">ALHF</strain>
        <tissue evidence="21">Whole body</tissue>
    </source>
</reference>
<dbReference type="InterPro" id="IPR049941">
    <property type="entry name" value="LPLAT_7/PORCN-like"/>
</dbReference>
<feature type="transmembrane region" description="Helical" evidence="20">
    <location>
        <begin position="440"/>
        <end position="459"/>
    </location>
</feature>
<evidence type="ECO:0000256" key="10">
    <source>
        <dbReference type="ARBA" id="ARBA00023098"/>
    </source>
</evidence>
<dbReference type="EnsemblMetazoa" id="MDOA003462-RB">
    <property type="protein sequence ID" value="MDOA003462-PB"/>
    <property type="gene ID" value="MDOA003462"/>
</dbReference>
<keyword evidence="10" id="KW-0443">Lipid metabolism</keyword>
<dbReference type="RefSeq" id="XP_058980212.1">
    <property type="nucleotide sequence ID" value="XM_059124229.1"/>
</dbReference>